<evidence type="ECO:0000256" key="4">
    <source>
        <dbReference type="ARBA" id="ARBA00022723"/>
    </source>
</evidence>
<comment type="catalytic activity">
    <reaction evidence="6 7">
        <text>L-threonylcarbamoyladenylate + adenosine(37) in tRNA = N(6)-L-threonylcarbamoyladenosine(37) in tRNA + AMP + H(+)</text>
        <dbReference type="Rhea" id="RHEA:37059"/>
        <dbReference type="Rhea" id="RHEA-COMP:10162"/>
        <dbReference type="Rhea" id="RHEA-COMP:10163"/>
        <dbReference type="ChEBI" id="CHEBI:15378"/>
        <dbReference type="ChEBI" id="CHEBI:73682"/>
        <dbReference type="ChEBI" id="CHEBI:74411"/>
        <dbReference type="ChEBI" id="CHEBI:74418"/>
        <dbReference type="ChEBI" id="CHEBI:456215"/>
        <dbReference type="EC" id="2.3.1.234"/>
    </reaction>
</comment>
<comment type="similarity">
    <text evidence="7">Belongs to the KAE1 / TsaD family.</text>
</comment>
<dbReference type="PRINTS" id="PR00789">
    <property type="entry name" value="OSIALOPTASE"/>
</dbReference>
<evidence type="ECO:0000256" key="1">
    <source>
        <dbReference type="ARBA" id="ARBA00012156"/>
    </source>
</evidence>
<dbReference type="AlphaFoldDB" id="A0A8J4PY77"/>
<evidence type="ECO:0000313" key="10">
    <source>
        <dbReference type="Proteomes" id="UP000695562"/>
    </source>
</evidence>
<keyword evidence="4 7" id="KW-0479">Metal-binding</keyword>
<comment type="function">
    <text evidence="7">Required for the formation of a threonylcarbamoyl group on adenosine at position 37 (t(6)A37) in mitochondrial tRNAs that read codons beginning with adenine. Probably involved in the transfer of the threonylcarbamoyl moiety of threonylcarbamoyl-AMP (TC-AMP) to the N6 group of A37. Involved in mitochondrial genome maintenance.</text>
</comment>
<keyword evidence="3 7" id="KW-0819">tRNA processing</keyword>
<dbReference type="GO" id="GO:0046872">
    <property type="term" value="F:metal ion binding"/>
    <property type="evidence" value="ECO:0007669"/>
    <property type="project" value="UniProtKB-KW"/>
</dbReference>
<sequence>MISNIKLINRFSSRSPQSLFLVHHYPFSNNSNIKINNNKRYLSSSTMNTTTIDKPFTVIGIETSCDDTSVGIVDSSGKILGEYKVSQWNLHKVHNGIVPTIASKAHKEVIDQVVEGALENASMKIEDVDVIAVTVGPGMAHSLEVGVKKASQLAIKYKKPFCSVNHLEGHSLVARLNQPHIEFPFFTILISGGHTQLLICHGVSNYTLLGTTCDDSIGEALDKAARIIDCRFGEVFDGEKIISNIHGGQAIEILAEKGNPSIYPFNVPMLNSGNCDFSFSGLKSELQRRVGKIKQTNTADERPLTLQEQQDFAASFQECAFKHLENKVTRALNWYYNKPMGSKKTKAAIAKKNKLKEQDEQQQPETIEKAPLKGIVVSGGVAQNQKLRKQLESISKKFRLPLYFPPTSLCTDNGTMIAWAGVEMYRNKMTSNPETVFYIPVWPLDKNNNQNQFFKSTLKEKEQEIRKGWYNNVVNMFNKNDGDVNNKKDE</sequence>
<dbReference type="PANTHER" id="PTHR11735">
    <property type="entry name" value="TRNA N6-ADENOSINE THREONYLCARBAMOYLTRANSFERASE"/>
    <property type="match status" value="1"/>
</dbReference>
<evidence type="ECO:0000256" key="2">
    <source>
        <dbReference type="ARBA" id="ARBA00022679"/>
    </source>
</evidence>
<reference evidence="9" key="1">
    <citation type="submission" date="2020-01" db="EMBL/GenBank/DDBJ databases">
        <title>Development of genomics and gene disruption for Polysphondylium violaceum indicates a role for the polyketide synthase stlB in stalk morphogenesis.</title>
        <authorList>
            <person name="Narita B."/>
            <person name="Kawabe Y."/>
            <person name="Kin K."/>
            <person name="Saito T."/>
            <person name="Gibbs R."/>
            <person name="Kuspa A."/>
            <person name="Muzny D."/>
            <person name="Queller D."/>
            <person name="Richards S."/>
            <person name="Strassman J."/>
            <person name="Sucgang R."/>
            <person name="Worley K."/>
            <person name="Schaap P."/>
        </authorList>
    </citation>
    <scope>NUCLEOTIDE SEQUENCE</scope>
    <source>
        <strain evidence="9">QSvi11</strain>
    </source>
</reference>
<evidence type="ECO:0000256" key="5">
    <source>
        <dbReference type="ARBA" id="ARBA00023315"/>
    </source>
</evidence>
<dbReference type="EC" id="2.3.1.234" evidence="1"/>
<dbReference type="InterPro" id="IPR017861">
    <property type="entry name" value="KAE1/TsaD"/>
</dbReference>
<dbReference type="Gene3D" id="3.30.420.40">
    <property type="match status" value="2"/>
</dbReference>
<keyword evidence="2 7" id="KW-0808">Transferase</keyword>
<name>A0A8J4PY77_9MYCE</name>
<feature type="domain" description="Gcp-like" evidence="8">
    <location>
        <begin position="78"/>
        <end position="419"/>
    </location>
</feature>
<dbReference type="Pfam" id="PF00814">
    <property type="entry name" value="TsaD"/>
    <property type="match status" value="1"/>
</dbReference>
<dbReference type="GO" id="GO:0005739">
    <property type="term" value="C:mitochondrion"/>
    <property type="evidence" value="ECO:0007669"/>
    <property type="project" value="UniProtKB-SubCell"/>
</dbReference>
<dbReference type="PANTHER" id="PTHR11735:SF6">
    <property type="entry name" value="TRNA N6-ADENOSINE THREONYLCARBAMOYLTRANSFERASE, MITOCHONDRIAL"/>
    <property type="match status" value="1"/>
</dbReference>
<dbReference type="NCBIfam" id="TIGR03723">
    <property type="entry name" value="T6A_TsaD_YgjD"/>
    <property type="match status" value="1"/>
</dbReference>
<proteinExistence type="inferred from homology"/>
<dbReference type="SUPFAM" id="SSF53067">
    <property type="entry name" value="Actin-like ATPase domain"/>
    <property type="match status" value="1"/>
</dbReference>
<dbReference type="GO" id="GO:0002949">
    <property type="term" value="P:tRNA threonylcarbamoyladenosine modification"/>
    <property type="evidence" value="ECO:0007669"/>
    <property type="project" value="UniProtKB-UniRule"/>
</dbReference>
<dbReference type="Proteomes" id="UP000695562">
    <property type="component" value="Unassembled WGS sequence"/>
</dbReference>
<comment type="subunit">
    <text evidence="7">Homodimer.</text>
</comment>
<dbReference type="EMBL" id="AJWJ01000131">
    <property type="protein sequence ID" value="KAF2074757.1"/>
    <property type="molecule type" value="Genomic_DNA"/>
</dbReference>
<protein>
    <recommendedName>
        <fullName evidence="1">N(6)-L-threonylcarbamoyladenine synthase</fullName>
        <ecNumber evidence="1">2.3.1.234</ecNumber>
    </recommendedName>
</protein>
<comment type="subcellular location">
    <subcellularLocation>
        <location evidence="7">Mitochondrion</location>
    </subcellularLocation>
</comment>
<dbReference type="OrthoDB" id="10259622at2759"/>
<evidence type="ECO:0000256" key="6">
    <source>
        <dbReference type="ARBA" id="ARBA00048117"/>
    </source>
</evidence>
<accession>A0A8J4PY77</accession>
<dbReference type="CDD" id="cd24134">
    <property type="entry name" value="ASKHA_NBD_OSGEPL1_QRI7_euk"/>
    <property type="match status" value="1"/>
</dbReference>
<organism evidence="9 10">
    <name type="scientific">Polysphondylium violaceum</name>
    <dbReference type="NCBI Taxonomy" id="133409"/>
    <lineage>
        <taxon>Eukaryota</taxon>
        <taxon>Amoebozoa</taxon>
        <taxon>Evosea</taxon>
        <taxon>Eumycetozoa</taxon>
        <taxon>Dictyostelia</taxon>
        <taxon>Dictyosteliales</taxon>
        <taxon>Dictyosteliaceae</taxon>
        <taxon>Polysphondylium</taxon>
    </lineage>
</organism>
<dbReference type="HAMAP" id="MF_01445">
    <property type="entry name" value="TsaD"/>
    <property type="match status" value="1"/>
</dbReference>
<comment type="cofactor">
    <cofactor evidence="7">
        <name>a divalent metal cation</name>
        <dbReference type="ChEBI" id="CHEBI:60240"/>
    </cofactor>
    <text evidence="7">Binds 1 divalent metal cation per subunit.</text>
</comment>
<dbReference type="FunFam" id="3.30.420.40:FF:000012">
    <property type="entry name" value="tRNA N6-adenosine threonylcarbamoyltransferase"/>
    <property type="match status" value="1"/>
</dbReference>
<comment type="caution">
    <text evidence="9">The sequence shown here is derived from an EMBL/GenBank/DDBJ whole genome shotgun (WGS) entry which is preliminary data.</text>
</comment>
<keyword evidence="5 7" id="KW-0012">Acyltransferase</keyword>
<dbReference type="InterPro" id="IPR000905">
    <property type="entry name" value="Gcp-like_dom"/>
</dbReference>
<evidence type="ECO:0000313" key="9">
    <source>
        <dbReference type="EMBL" id="KAF2074757.1"/>
    </source>
</evidence>
<evidence type="ECO:0000256" key="7">
    <source>
        <dbReference type="HAMAP-Rule" id="MF_03179"/>
    </source>
</evidence>
<dbReference type="InterPro" id="IPR022450">
    <property type="entry name" value="TsaD"/>
</dbReference>
<dbReference type="InterPro" id="IPR043129">
    <property type="entry name" value="ATPase_NBD"/>
</dbReference>
<keyword evidence="7" id="KW-0496">Mitochondrion</keyword>
<gene>
    <name evidence="9" type="ORF">CYY_003945</name>
</gene>
<dbReference type="GO" id="GO:0061711">
    <property type="term" value="F:tRNA N(6)-L-threonylcarbamoyladenine synthase activity"/>
    <property type="evidence" value="ECO:0007669"/>
    <property type="project" value="UniProtKB-EC"/>
</dbReference>
<dbReference type="NCBIfam" id="TIGR00329">
    <property type="entry name" value="gcp_kae1"/>
    <property type="match status" value="1"/>
</dbReference>
<keyword evidence="10" id="KW-1185">Reference proteome</keyword>
<evidence type="ECO:0000256" key="3">
    <source>
        <dbReference type="ARBA" id="ARBA00022694"/>
    </source>
</evidence>
<evidence type="ECO:0000259" key="8">
    <source>
        <dbReference type="Pfam" id="PF00814"/>
    </source>
</evidence>